<feature type="domain" description="Glycosyltransferase 2-like" evidence="1">
    <location>
        <begin position="16"/>
        <end position="178"/>
    </location>
</feature>
<proteinExistence type="predicted"/>
<dbReference type="CDD" id="cd00761">
    <property type="entry name" value="Glyco_tranf_GTA_type"/>
    <property type="match status" value="1"/>
</dbReference>
<comment type="caution">
    <text evidence="2">The sequence shown here is derived from an EMBL/GenBank/DDBJ whole genome shotgun (WGS) entry which is preliminary data.</text>
</comment>
<dbReference type="SUPFAM" id="SSF53448">
    <property type="entry name" value="Nucleotide-diphospho-sugar transferases"/>
    <property type="match status" value="1"/>
</dbReference>
<reference evidence="2" key="1">
    <citation type="submission" date="2019-11" db="EMBL/GenBank/DDBJ databases">
        <title>Characterization of Clostridium perfringens isolates from swine manure treated agricultural soils.</title>
        <authorList>
            <person name="Wushke S.T."/>
        </authorList>
    </citation>
    <scope>NUCLEOTIDE SEQUENCE</scope>
    <source>
        <strain evidence="2">V2</strain>
    </source>
</reference>
<dbReference type="PANTHER" id="PTHR22916">
    <property type="entry name" value="GLYCOSYLTRANSFERASE"/>
    <property type="match status" value="1"/>
</dbReference>
<dbReference type="Gene3D" id="3.90.550.10">
    <property type="entry name" value="Spore Coat Polysaccharide Biosynthesis Protein SpsA, Chain A"/>
    <property type="match status" value="1"/>
</dbReference>
<accession>A0AAW9ILJ6</accession>
<evidence type="ECO:0000259" key="1">
    <source>
        <dbReference type="Pfam" id="PF00535"/>
    </source>
</evidence>
<dbReference type="InterPro" id="IPR029044">
    <property type="entry name" value="Nucleotide-diphossugar_trans"/>
</dbReference>
<name>A0AAW9ILJ6_CLOPF</name>
<dbReference type="Proteomes" id="UP001292368">
    <property type="component" value="Unassembled WGS sequence"/>
</dbReference>
<dbReference type="InterPro" id="IPR001173">
    <property type="entry name" value="Glyco_trans_2-like"/>
</dbReference>
<organism evidence="2 3">
    <name type="scientific">Clostridium perfringens</name>
    <dbReference type="NCBI Taxonomy" id="1502"/>
    <lineage>
        <taxon>Bacteria</taxon>
        <taxon>Bacillati</taxon>
        <taxon>Bacillota</taxon>
        <taxon>Clostridia</taxon>
        <taxon>Eubacteriales</taxon>
        <taxon>Clostridiaceae</taxon>
        <taxon>Clostridium</taxon>
    </lineage>
</organism>
<evidence type="ECO:0000313" key="3">
    <source>
        <dbReference type="Proteomes" id="UP001292368"/>
    </source>
</evidence>
<dbReference type="GO" id="GO:0016758">
    <property type="term" value="F:hexosyltransferase activity"/>
    <property type="evidence" value="ECO:0007669"/>
    <property type="project" value="UniProtKB-ARBA"/>
</dbReference>
<gene>
    <name evidence="2" type="ORF">GNF77_08665</name>
</gene>
<evidence type="ECO:0000313" key="2">
    <source>
        <dbReference type="EMBL" id="MDZ5008995.1"/>
    </source>
</evidence>
<protein>
    <submittedName>
        <fullName evidence="2">Glycosyltransferase</fullName>
    </submittedName>
</protein>
<dbReference type="EMBL" id="WNVM01000004">
    <property type="protein sequence ID" value="MDZ5008995.1"/>
    <property type="molecule type" value="Genomic_DNA"/>
</dbReference>
<dbReference type="Pfam" id="PF00535">
    <property type="entry name" value="Glycos_transf_2"/>
    <property type="match status" value="1"/>
</dbReference>
<sequence>MIGRLIKMLSSNPLVSVIIPTYKRSDMLVDAIKSVKNQTYKNIEIIVIDDNGINSKYTKENKLKLKNYIESNDIKYIQNKDNIGGALSRNIGVNEALGKYIAFLDDDDTYMPTKIEKQVKLIEENIKNGVGLVYCYCNGIDEFGNIIWENTNSYSGLPLYESMIYCIASTSLWLCDRKMLLDIGGFEDMPSKQDLLLMVRIITNGYKILCVEEKLVNYLEHSREKISSNRPKQSIVDGWNILRNYCRKSYFKLDNNLIKDVEYRFARTLCLQYIGLNNKNMALNEYKLMLKNKSFSRGNLSMLYRIIFGFKEKNLCQK</sequence>
<dbReference type="AlphaFoldDB" id="A0AAW9ILJ6"/>
<dbReference type="PANTHER" id="PTHR22916:SF3">
    <property type="entry name" value="UDP-GLCNAC:BETAGAL BETA-1,3-N-ACETYLGLUCOSAMINYLTRANSFERASE-LIKE PROTEIN 1"/>
    <property type="match status" value="1"/>
</dbReference>